<evidence type="ECO:0000313" key="10">
    <source>
        <dbReference type="EMBL" id="MCQ0970696.1"/>
    </source>
</evidence>
<accession>A0ABT1MV09</accession>
<keyword evidence="5" id="KW-0812">Transmembrane</keyword>
<sequence length="465" mass="49743">MKRLSALLRAATAAAALSLTAPASYAESLADTMVAAYRHSALMDQNRAVLRAADEDVAAAVARLRPVLNWVADYGFTSNLDGLNAHSATIALRAQMTLWDWGRSALAIDIAKETVLATRENLVAVEQDVLFNAVQAFFDVRSALQQVDLQQSSLRVIGQERQAALDRFDVGEITRTDVALAEARLAAVRATLATAQGQLEIARENYRTATGAPPDSLDAPPPLPDLPATLDGARTIAQRSHPAILQVQRQAAAAELGVAAAAAERNPTLNGTAGLQVDRSRNQLGGGYSTSQGAVVGLELSQTIYSGGRLPAAHRQAMAQRDQVRALLLDTSRQISQLVGTSWANIDVARAQISAIEQQISAAQQAYDGVREEAQLGARTTLDVLDAEQSLLEARADRITALANLQLAHYQLLAAMGLLTVENLQLGIPTYDPSEYYNAVRDAPFTSKQGENLDRVLRALGRDGN</sequence>
<dbReference type="SUPFAM" id="SSF56954">
    <property type="entry name" value="Outer membrane efflux proteins (OEP)"/>
    <property type="match status" value="1"/>
</dbReference>
<dbReference type="EMBL" id="JAKZEU010000003">
    <property type="protein sequence ID" value="MCQ0970696.1"/>
    <property type="molecule type" value="Genomic_DNA"/>
</dbReference>
<keyword evidence="7" id="KW-0998">Cell outer membrane</keyword>
<dbReference type="InterPro" id="IPR003423">
    <property type="entry name" value="OMP_efflux"/>
</dbReference>
<feature type="coiled-coil region" evidence="8">
    <location>
        <begin position="346"/>
        <end position="373"/>
    </location>
</feature>
<comment type="subcellular location">
    <subcellularLocation>
        <location evidence="1">Cell outer membrane</location>
    </subcellularLocation>
</comment>
<comment type="similarity">
    <text evidence="2">Belongs to the outer membrane factor (OMF) (TC 1.B.17) family.</text>
</comment>
<dbReference type="InterPro" id="IPR051906">
    <property type="entry name" value="TolC-like"/>
</dbReference>
<organism evidence="10 11">
    <name type="scientific">Paracoccus albicereus</name>
    <dbReference type="NCBI Taxonomy" id="2922394"/>
    <lineage>
        <taxon>Bacteria</taxon>
        <taxon>Pseudomonadati</taxon>
        <taxon>Pseudomonadota</taxon>
        <taxon>Alphaproteobacteria</taxon>
        <taxon>Rhodobacterales</taxon>
        <taxon>Paracoccaceae</taxon>
        <taxon>Paracoccus</taxon>
    </lineage>
</organism>
<evidence type="ECO:0000256" key="2">
    <source>
        <dbReference type="ARBA" id="ARBA00007613"/>
    </source>
</evidence>
<name>A0ABT1MV09_9RHOB</name>
<comment type="caution">
    <text evidence="10">The sequence shown here is derived from an EMBL/GenBank/DDBJ whole genome shotgun (WGS) entry which is preliminary data.</text>
</comment>
<dbReference type="Gene3D" id="1.20.1600.10">
    <property type="entry name" value="Outer membrane efflux proteins (OEP)"/>
    <property type="match status" value="1"/>
</dbReference>
<evidence type="ECO:0000256" key="4">
    <source>
        <dbReference type="ARBA" id="ARBA00022452"/>
    </source>
</evidence>
<evidence type="ECO:0000256" key="5">
    <source>
        <dbReference type="ARBA" id="ARBA00022692"/>
    </source>
</evidence>
<feature type="signal peptide" evidence="9">
    <location>
        <begin position="1"/>
        <end position="26"/>
    </location>
</feature>
<keyword evidence="11" id="KW-1185">Reference proteome</keyword>
<evidence type="ECO:0000256" key="1">
    <source>
        <dbReference type="ARBA" id="ARBA00004442"/>
    </source>
</evidence>
<keyword evidence="8" id="KW-0175">Coiled coil</keyword>
<keyword evidence="4" id="KW-1134">Transmembrane beta strand</keyword>
<evidence type="ECO:0000256" key="9">
    <source>
        <dbReference type="SAM" id="SignalP"/>
    </source>
</evidence>
<dbReference type="NCBIfam" id="TIGR01844">
    <property type="entry name" value="type_I_sec_TolC"/>
    <property type="match status" value="1"/>
</dbReference>
<protein>
    <submittedName>
        <fullName evidence="10">TolC family outer membrane protein</fullName>
    </submittedName>
</protein>
<dbReference type="Proteomes" id="UP001203945">
    <property type="component" value="Unassembled WGS sequence"/>
</dbReference>
<dbReference type="PANTHER" id="PTHR30026">
    <property type="entry name" value="OUTER MEMBRANE PROTEIN TOLC"/>
    <property type="match status" value="1"/>
</dbReference>
<keyword evidence="6" id="KW-0472">Membrane</keyword>
<evidence type="ECO:0000256" key="3">
    <source>
        <dbReference type="ARBA" id="ARBA00022448"/>
    </source>
</evidence>
<keyword evidence="3" id="KW-0813">Transport</keyword>
<evidence type="ECO:0000256" key="7">
    <source>
        <dbReference type="ARBA" id="ARBA00023237"/>
    </source>
</evidence>
<gene>
    <name evidence="10" type="ORF">MLD63_09690</name>
</gene>
<evidence type="ECO:0000256" key="8">
    <source>
        <dbReference type="SAM" id="Coils"/>
    </source>
</evidence>
<dbReference type="InterPro" id="IPR010130">
    <property type="entry name" value="T1SS_OMP_TolC"/>
</dbReference>
<dbReference type="RefSeq" id="WP_255329711.1">
    <property type="nucleotide sequence ID" value="NZ_JAKZEU010000003.1"/>
</dbReference>
<proteinExistence type="inferred from homology"/>
<evidence type="ECO:0000256" key="6">
    <source>
        <dbReference type="ARBA" id="ARBA00023136"/>
    </source>
</evidence>
<reference evidence="10 11" key="1">
    <citation type="submission" date="2022-03" db="EMBL/GenBank/DDBJ databases">
        <authorList>
            <person name="He Y."/>
        </authorList>
    </citation>
    <scope>NUCLEOTIDE SEQUENCE [LARGE SCALE GENOMIC DNA]</scope>
    <source>
        <strain evidence="10 11">TK19116</strain>
    </source>
</reference>
<dbReference type="PANTHER" id="PTHR30026:SF22">
    <property type="entry name" value="OUTER MEMBRANE EFFLUX PROTEIN"/>
    <property type="match status" value="1"/>
</dbReference>
<keyword evidence="9" id="KW-0732">Signal</keyword>
<feature type="chain" id="PRO_5045681013" evidence="9">
    <location>
        <begin position="27"/>
        <end position="465"/>
    </location>
</feature>
<dbReference type="Pfam" id="PF02321">
    <property type="entry name" value="OEP"/>
    <property type="match status" value="2"/>
</dbReference>
<evidence type="ECO:0000313" key="11">
    <source>
        <dbReference type="Proteomes" id="UP001203945"/>
    </source>
</evidence>